<protein>
    <recommendedName>
        <fullName evidence="12">Phosphoenolpyruvate synthase</fullName>
        <shortName evidence="12">PEP synthase</shortName>
        <ecNumber evidence="12">2.7.9.2</ecNumber>
    </recommendedName>
    <alternativeName>
        <fullName evidence="12">Pyruvate, water dikinase</fullName>
    </alternativeName>
</protein>
<dbReference type="Gene3D" id="3.30.1490.20">
    <property type="entry name" value="ATP-grasp fold, A domain"/>
    <property type="match status" value="1"/>
</dbReference>
<evidence type="ECO:0000256" key="12">
    <source>
        <dbReference type="PIRNR" id="PIRNR000854"/>
    </source>
</evidence>
<dbReference type="GO" id="GO:0008986">
    <property type="term" value="F:pyruvate, water dikinase activity"/>
    <property type="evidence" value="ECO:0007669"/>
    <property type="project" value="UniProtKB-EC"/>
</dbReference>
<dbReference type="AlphaFoldDB" id="A0A1Q6DXZ9"/>
<dbReference type="InParanoid" id="A0A1Q6DXZ9"/>
<dbReference type="PANTHER" id="PTHR43030:SF1">
    <property type="entry name" value="PHOSPHOENOLPYRUVATE SYNTHASE"/>
    <property type="match status" value="1"/>
</dbReference>
<evidence type="ECO:0000256" key="1">
    <source>
        <dbReference type="ARBA" id="ARBA00001946"/>
    </source>
</evidence>
<dbReference type="NCBIfam" id="TIGR01418">
    <property type="entry name" value="PEP_synth"/>
    <property type="match status" value="1"/>
</dbReference>
<dbReference type="PROSITE" id="PS00370">
    <property type="entry name" value="PEP_ENZYMES_PHOS_SITE"/>
    <property type="match status" value="1"/>
</dbReference>
<reference evidence="16" key="1">
    <citation type="submission" date="2016-12" db="EMBL/GenBank/DDBJ databases">
        <title>Discovery of methanogenic haloarchaea.</title>
        <authorList>
            <person name="Sorokin D.Y."/>
            <person name="Makarova K.S."/>
            <person name="Abbas B."/>
            <person name="Ferrer M."/>
            <person name="Golyshin P.N."/>
        </authorList>
    </citation>
    <scope>NUCLEOTIDE SEQUENCE [LARGE SCALE GENOMIC DNA]</scope>
    <source>
        <strain evidence="16">HMET1</strain>
    </source>
</reference>
<dbReference type="UniPathway" id="UPA00138"/>
<keyword evidence="17" id="KW-1185">Reference proteome</keyword>
<evidence type="ECO:0000256" key="6">
    <source>
        <dbReference type="ARBA" id="ARBA00022723"/>
    </source>
</evidence>
<dbReference type="InterPro" id="IPR008279">
    <property type="entry name" value="PEP-util_enz_mobile_dom"/>
</dbReference>
<dbReference type="PROSITE" id="PS00742">
    <property type="entry name" value="PEP_ENZYMES_2"/>
    <property type="match status" value="1"/>
</dbReference>
<comment type="similarity">
    <text evidence="4 12">Belongs to the PEP-utilizing enzyme family.</text>
</comment>
<dbReference type="InterPro" id="IPR023151">
    <property type="entry name" value="PEP_util_CS"/>
</dbReference>
<dbReference type="Pfam" id="PF01326">
    <property type="entry name" value="PPDK_N"/>
    <property type="match status" value="1"/>
</dbReference>
<keyword evidence="7 12" id="KW-0547">Nucleotide-binding</keyword>
<evidence type="ECO:0000256" key="2">
    <source>
        <dbReference type="ARBA" id="ARBA00002988"/>
    </source>
</evidence>
<feature type="domain" description="PEP-utilising enzyme mobile" evidence="13">
    <location>
        <begin position="363"/>
        <end position="434"/>
    </location>
</feature>
<keyword evidence="8 12" id="KW-0418">Kinase</keyword>
<dbReference type="STRING" id="1903181.BTN85_1726"/>
<evidence type="ECO:0000256" key="8">
    <source>
        <dbReference type="ARBA" id="ARBA00022777"/>
    </source>
</evidence>
<dbReference type="InterPro" id="IPR036637">
    <property type="entry name" value="Phosphohistidine_dom_sf"/>
</dbReference>
<dbReference type="EMBL" id="MSDW01000001">
    <property type="protein sequence ID" value="OKY79218.1"/>
    <property type="molecule type" value="Genomic_DNA"/>
</dbReference>
<dbReference type="Gene3D" id="3.50.30.10">
    <property type="entry name" value="Phosphohistidine domain"/>
    <property type="match status" value="1"/>
</dbReference>
<dbReference type="FunCoup" id="A0A1Q6DXZ9">
    <property type="interactions" value="40"/>
</dbReference>
<dbReference type="PIRSF" id="PIRSF000854">
    <property type="entry name" value="PEP_synthase"/>
    <property type="match status" value="1"/>
</dbReference>
<dbReference type="GO" id="GO:0046872">
    <property type="term" value="F:metal ion binding"/>
    <property type="evidence" value="ECO:0007669"/>
    <property type="project" value="UniProtKB-KW"/>
</dbReference>
<dbReference type="InterPro" id="IPR000121">
    <property type="entry name" value="PEP_util_C"/>
</dbReference>
<evidence type="ECO:0000259" key="13">
    <source>
        <dbReference type="Pfam" id="PF00391"/>
    </source>
</evidence>
<evidence type="ECO:0000313" key="17">
    <source>
        <dbReference type="Proteomes" id="UP000185744"/>
    </source>
</evidence>
<accession>A0A1Q6DXZ9</accession>
<organism evidence="16 17">
    <name type="scientific">Methanohalarchaeum thermophilum</name>
    <dbReference type="NCBI Taxonomy" id="1903181"/>
    <lineage>
        <taxon>Archaea</taxon>
        <taxon>Methanobacteriati</taxon>
        <taxon>Methanobacteriota</taxon>
        <taxon>Methanonatronarchaeia</taxon>
        <taxon>Methanonatronarchaeales</taxon>
        <taxon>Methanonatronarchaeaceae</taxon>
        <taxon>Candidatus Methanohalarchaeum</taxon>
    </lineage>
</organism>
<keyword evidence="10 12" id="KW-0460">Magnesium</keyword>
<evidence type="ECO:0000256" key="4">
    <source>
        <dbReference type="ARBA" id="ARBA00007837"/>
    </source>
</evidence>
<gene>
    <name evidence="16" type="ORF">BTN85_1726</name>
</gene>
<name>A0A1Q6DXZ9_METT1</name>
<dbReference type="Gene3D" id="3.20.20.60">
    <property type="entry name" value="Phosphoenolpyruvate-binding domains"/>
    <property type="match status" value="1"/>
</dbReference>
<comment type="caution">
    <text evidence="16">The sequence shown here is derived from an EMBL/GenBank/DDBJ whole genome shotgun (WGS) entry which is preliminary data.</text>
</comment>
<dbReference type="SUPFAM" id="SSF56059">
    <property type="entry name" value="Glutathione synthetase ATP-binding domain-like"/>
    <property type="match status" value="1"/>
</dbReference>
<dbReference type="InterPro" id="IPR040442">
    <property type="entry name" value="Pyrv_kinase-like_dom_sf"/>
</dbReference>
<dbReference type="InterPro" id="IPR015813">
    <property type="entry name" value="Pyrv/PenolPyrv_kinase-like_dom"/>
</dbReference>
<dbReference type="Pfam" id="PF00391">
    <property type="entry name" value="PEP-utilizers"/>
    <property type="match status" value="1"/>
</dbReference>
<evidence type="ECO:0000256" key="10">
    <source>
        <dbReference type="ARBA" id="ARBA00022842"/>
    </source>
</evidence>
<comment type="catalytic activity">
    <reaction evidence="11 12">
        <text>pyruvate + ATP + H2O = phosphoenolpyruvate + AMP + phosphate + 2 H(+)</text>
        <dbReference type="Rhea" id="RHEA:11364"/>
        <dbReference type="ChEBI" id="CHEBI:15361"/>
        <dbReference type="ChEBI" id="CHEBI:15377"/>
        <dbReference type="ChEBI" id="CHEBI:15378"/>
        <dbReference type="ChEBI" id="CHEBI:30616"/>
        <dbReference type="ChEBI" id="CHEBI:43474"/>
        <dbReference type="ChEBI" id="CHEBI:58702"/>
        <dbReference type="ChEBI" id="CHEBI:456215"/>
        <dbReference type="EC" id="2.7.9.2"/>
    </reaction>
</comment>
<dbReference type="InterPro" id="IPR002192">
    <property type="entry name" value="PPDK_AMP/ATP-bd"/>
</dbReference>
<feature type="domain" description="PEP-utilising enzyme C-terminal" evidence="15">
    <location>
        <begin position="447"/>
        <end position="745"/>
    </location>
</feature>
<evidence type="ECO:0000256" key="3">
    <source>
        <dbReference type="ARBA" id="ARBA00004742"/>
    </source>
</evidence>
<dbReference type="SUPFAM" id="SSF52009">
    <property type="entry name" value="Phosphohistidine domain"/>
    <property type="match status" value="1"/>
</dbReference>
<dbReference type="NCBIfam" id="NF005057">
    <property type="entry name" value="PRK06464.1"/>
    <property type="match status" value="1"/>
</dbReference>
<dbReference type="Gene3D" id="3.30.470.20">
    <property type="entry name" value="ATP-grasp fold, B domain"/>
    <property type="match status" value="1"/>
</dbReference>
<dbReference type="PRINTS" id="PR01736">
    <property type="entry name" value="PHPHTRNFRASE"/>
</dbReference>
<dbReference type="EC" id="2.7.9.2" evidence="12"/>
<dbReference type="GO" id="GO:0005524">
    <property type="term" value="F:ATP binding"/>
    <property type="evidence" value="ECO:0007669"/>
    <property type="project" value="UniProtKB-KW"/>
</dbReference>
<proteinExistence type="inferred from homology"/>
<evidence type="ECO:0000256" key="7">
    <source>
        <dbReference type="ARBA" id="ARBA00022741"/>
    </source>
</evidence>
<comment type="cofactor">
    <cofactor evidence="1 12">
        <name>Mg(2+)</name>
        <dbReference type="ChEBI" id="CHEBI:18420"/>
    </cofactor>
</comment>
<evidence type="ECO:0000259" key="14">
    <source>
        <dbReference type="Pfam" id="PF01326"/>
    </source>
</evidence>
<keyword evidence="9 12" id="KW-0067">ATP-binding</keyword>
<dbReference type="GO" id="GO:0006094">
    <property type="term" value="P:gluconeogenesis"/>
    <property type="evidence" value="ECO:0007669"/>
    <property type="project" value="UniProtKB-UniPathway"/>
</dbReference>
<evidence type="ECO:0000256" key="11">
    <source>
        <dbReference type="ARBA" id="ARBA00047700"/>
    </source>
</evidence>
<dbReference type="InterPro" id="IPR018274">
    <property type="entry name" value="PEP_util_AS"/>
</dbReference>
<keyword evidence="5 12" id="KW-0808">Transferase</keyword>
<comment type="function">
    <text evidence="2 12">Catalyzes the phosphorylation of pyruvate to phosphoenolpyruvate.</text>
</comment>
<keyword evidence="6 12" id="KW-0479">Metal-binding</keyword>
<sequence>MDIVTWIDEVDNSDVDYVGGKAASLGEMRKANLPVPEAFVVTAKTFRKFINETGLDEKVFGELDKIDVDDSNELKEVSGKIRQWIKETETPEYIKKEIRKAYKEISKRGNRENEFVAVRSSATAEDLPDASFAGQQETFLNKRGIDSILDAIKDCWASLYTGRAIFYRENKDFEHSKVDIAVIVQKMIDSDKAGVLFTSHPTTGEKEVIIEAGWGLGEGVVSGSVSPDHYIVDRENMEITKEDISTKQTMFVKDEETGETVEKEVQEDKKDKKVLSHEEIIDLAELANRVEDHYRSPQDVEWAIEEGKIHMLQSRPITTISEEKENKETETTGEVIVSGLGASPGLATGKVKVVRNLDELDKIKKGDILVTPMTTPDMVPSMKKASGIITDEGGMTCHAAIVARELGTPAIVGTKDGTKILEDGIEVTLDGEKGKVIKGEVQEQKKEQEKKEIVRTTSDEVTATDVKVNVSIPEAAERAAKTNADGVGLLRIEHMVLNLNKHPQFYIRNNKEEELINELFEGVRKVADEFYPKPVWVRTLDAPTDEFRSLEGGDHEPHENNPMLGFRGIRRSLSNSRTFKLQIRAIEKLSEKGYDNIGLMLPLIQDPNEVRKAREIIDETGLDMKEIDFGVMIETPAAAILIDKIIDEGIDFVSFGTNDLTQYTLAVDRNNENVSSLYQEKHPAVLELMENVIKKCNERGVETSICGQAGSYPDVVEKLIKYGISSISSNIDAVHEIKKTVAKTEKRIILESVRQK</sequence>
<feature type="domain" description="Pyruvate phosphate dikinase AMP/ATP-binding" evidence="14">
    <location>
        <begin position="16"/>
        <end position="331"/>
    </location>
</feature>
<dbReference type="SUPFAM" id="SSF51621">
    <property type="entry name" value="Phosphoenolpyruvate/pyruvate domain"/>
    <property type="match status" value="1"/>
</dbReference>
<evidence type="ECO:0000259" key="15">
    <source>
        <dbReference type="Pfam" id="PF02896"/>
    </source>
</evidence>
<evidence type="ECO:0000256" key="5">
    <source>
        <dbReference type="ARBA" id="ARBA00022679"/>
    </source>
</evidence>
<dbReference type="FunFam" id="3.30.1490.20:FF:000010">
    <property type="entry name" value="Phosphoenolpyruvate synthase"/>
    <property type="match status" value="1"/>
</dbReference>
<evidence type="ECO:0000313" key="16">
    <source>
        <dbReference type="EMBL" id="OKY79218.1"/>
    </source>
</evidence>
<dbReference type="Proteomes" id="UP000185744">
    <property type="component" value="Unassembled WGS sequence"/>
</dbReference>
<dbReference type="Pfam" id="PF02896">
    <property type="entry name" value="PEP-utilizers_C"/>
    <property type="match status" value="1"/>
</dbReference>
<dbReference type="PANTHER" id="PTHR43030">
    <property type="entry name" value="PHOSPHOENOLPYRUVATE SYNTHASE"/>
    <property type="match status" value="1"/>
</dbReference>
<comment type="pathway">
    <text evidence="3 12">Carbohydrate biosynthesis; gluconeogenesis.</text>
</comment>
<dbReference type="InterPro" id="IPR013815">
    <property type="entry name" value="ATP_grasp_subdomain_1"/>
</dbReference>
<dbReference type="InterPro" id="IPR006319">
    <property type="entry name" value="PEP_synth"/>
</dbReference>
<evidence type="ECO:0000256" key="9">
    <source>
        <dbReference type="ARBA" id="ARBA00022840"/>
    </source>
</evidence>